<dbReference type="InterPro" id="IPR005693">
    <property type="entry name" value="Mce"/>
</dbReference>
<proteinExistence type="predicted"/>
<evidence type="ECO:0000313" key="6">
    <source>
        <dbReference type="Proteomes" id="UP000307768"/>
    </source>
</evidence>
<dbReference type="EMBL" id="VDFQ02000002">
    <property type="protein sequence ID" value="KAA1423937.1"/>
    <property type="molecule type" value="Genomic_DNA"/>
</dbReference>
<evidence type="ECO:0000256" key="1">
    <source>
        <dbReference type="SAM" id="MobiDB-lite"/>
    </source>
</evidence>
<dbReference type="PANTHER" id="PTHR33371:SF19">
    <property type="entry name" value="MCE-FAMILY PROTEIN MCE4A"/>
    <property type="match status" value="1"/>
</dbReference>
<keyword evidence="2" id="KW-0472">Membrane</keyword>
<dbReference type="AlphaFoldDB" id="A0A5Q6S179"/>
<dbReference type="NCBIfam" id="TIGR00996">
    <property type="entry name" value="Mtu_fam_mce"/>
    <property type="match status" value="1"/>
</dbReference>
<dbReference type="GO" id="GO:0005576">
    <property type="term" value="C:extracellular region"/>
    <property type="evidence" value="ECO:0007669"/>
    <property type="project" value="TreeGrafter"/>
</dbReference>
<feature type="domain" description="Mammalian cell entry C-terminal" evidence="4">
    <location>
        <begin position="123"/>
        <end position="341"/>
    </location>
</feature>
<organism evidence="5 6">
    <name type="scientific">Mumia zhuanghuii</name>
    <dbReference type="NCBI Taxonomy" id="2585211"/>
    <lineage>
        <taxon>Bacteria</taxon>
        <taxon>Bacillati</taxon>
        <taxon>Actinomycetota</taxon>
        <taxon>Actinomycetes</taxon>
        <taxon>Propionibacteriales</taxon>
        <taxon>Nocardioidaceae</taxon>
        <taxon>Mumia</taxon>
    </lineage>
</organism>
<dbReference type="GO" id="GO:0051701">
    <property type="term" value="P:biological process involved in interaction with host"/>
    <property type="evidence" value="ECO:0007669"/>
    <property type="project" value="TreeGrafter"/>
</dbReference>
<sequence>MRSTRLLDSLIGVGYLVVVAAFLAGALMMYNKTFADSTDIKLTTGTIGNALQTGSDVKLDGVPVGTVTAVEAADDGAVLTLALDPDTADQLSASTTARLLPKTLFGERYVSLVVPRDVPASGLSGGDTIHQDTSAEAVELEQVFDELLPVLQSIQPDKLSATLGELSTMLRGEGATIGESMASWGDYLAKMNPLVPQMADDFEALGKVATEYDEAVPDLLNALDTMTTTADTLVEQRTELGEVYANVIAGADTSSGWVEDNQDTIVVLSEDSQKALAATAPYATQFPCLFKAVRSFIPEMDRVLGKGTDEPGMHVVLNVVEARGKYVAGKDKVTYRDGGAPRCPYMNGQPGTKPARAGGAAADQPPSIPAPPTSRLEQQMAAGSGLGDANSPAENTLITEILAAEEGTSPSDYPEWSSLLVGPTLREAMVIVR</sequence>
<protein>
    <submittedName>
        <fullName evidence="5">MCE family protein</fullName>
    </submittedName>
</protein>
<dbReference type="RefSeq" id="WP_149769456.1">
    <property type="nucleotide sequence ID" value="NZ_VDFQ02000002.1"/>
</dbReference>
<dbReference type="InterPro" id="IPR003399">
    <property type="entry name" value="Mce/MlaD"/>
</dbReference>
<name>A0A5Q6S179_9ACTN</name>
<evidence type="ECO:0000313" key="5">
    <source>
        <dbReference type="EMBL" id="KAA1423937.1"/>
    </source>
</evidence>
<dbReference type="PANTHER" id="PTHR33371">
    <property type="entry name" value="INTERMEMBRANE PHOSPHOLIPID TRANSPORT SYSTEM BINDING PROTEIN MLAD-RELATED"/>
    <property type="match status" value="1"/>
</dbReference>
<comment type="caution">
    <text evidence="5">The sequence shown here is derived from an EMBL/GenBank/DDBJ whole genome shotgun (WGS) entry which is preliminary data.</text>
</comment>
<feature type="domain" description="Mce/MlaD" evidence="3">
    <location>
        <begin position="38"/>
        <end position="113"/>
    </location>
</feature>
<dbReference type="OrthoDB" id="3460188at2"/>
<dbReference type="Proteomes" id="UP000307768">
    <property type="component" value="Unassembled WGS sequence"/>
</dbReference>
<feature type="transmembrane region" description="Helical" evidence="2">
    <location>
        <begin position="12"/>
        <end position="30"/>
    </location>
</feature>
<dbReference type="Pfam" id="PF11887">
    <property type="entry name" value="Mce4_CUP1"/>
    <property type="match status" value="1"/>
</dbReference>
<dbReference type="InterPro" id="IPR052336">
    <property type="entry name" value="MlaD_Phospholipid_Transporter"/>
</dbReference>
<keyword evidence="2" id="KW-1133">Transmembrane helix</keyword>
<accession>A0A5Q6S179</accession>
<gene>
    <name evidence="5" type="ORF">FE697_010325</name>
</gene>
<evidence type="ECO:0000259" key="3">
    <source>
        <dbReference type="Pfam" id="PF02470"/>
    </source>
</evidence>
<dbReference type="InterPro" id="IPR024516">
    <property type="entry name" value="Mce_C"/>
</dbReference>
<evidence type="ECO:0000259" key="4">
    <source>
        <dbReference type="Pfam" id="PF11887"/>
    </source>
</evidence>
<reference evidence="5 6" key="1">
    <citation type="submission" date="2019-09" db="EMBL/GenBank/DDBJ databases">
        <title>Mumia zhuanghuii sp. nov. isolated from the intestinal contents of plateau pika (Ochotona curzoniae) in the Qinghai-Tibet plateau of China.</title>
        <authorList>
            <person name="Tian Z."/>
        </authorList>
    </citation>
    <scope>NUCLEOTIDE SEQUENCE [LARGE SCALE GENOMIC DNA]</scope>
    <source>
        <strain evidence="6">350</strain>
    </source>
</reference>
<keyword evidence="2" id="KW-0812">Transmembrane</keyword>
<feature type="region of interest" description="Disordered" evidence="1">
    <location>
        <begin position="340"/>
        <end position="392"/>
    </location>
</feature>
<evidence type="ECO:0000256" key="2">
    <source>
        <dbReference type="SAM" id="Phobius"/>
    </source>
</evidence>
<dbReference type="Pfam" id="PF02470">
    <property type="entry name" value="MlaD"/>
    <property type="match status" value="1"/>
</dbReference>